<keyword evidence="3" id="KW-0408">Iron</keyword>
<dbReference type="InterPro" id="IPR052571">
    <property type="entry name" value="Mt_RNA_Methyltransferase"/>
</dbReference>
<organism evidence="5 6">
    <name type="scientific">Falsochrobactrum ovis</name>
    <dbReference type="NCBI Taxonomy" id="1293442"/>
    <lineage>
        <taxon>Bacteria</taxon>
        <taxon>Pseudomonadati</taxon>
        <taxon>Pseudomonadota</taxon>
        <taxon>Alphaproteobacteria</taxon>
        <taxon>Hyphomicrobiales</taxon>
        <taxon>Brucellaceae</taxon>
        <taxon>Falsochrobactrum</taxon>
    </lineage>
</organism>
<dbReference type="GO" id="GO:0003735">
    <property type="term" value="F:structural constituent of ribosome"/>
    <property type="evidence" value="ECO:0007669"/>
    <property type="project" value="TreeGrafter"/>
</dbReference>
<keyword evidence="5" id="KW-0689">Ribosomal protein</keyword>
<evidence type="ECO:0000256" key="3">
    <source>
        <dbReference type="ARBA" id="ARBA00023004"/>
    </source>
</evidence>
<dbReference type="InterPro" id="IPR029063">
    <property type="entry name" value="SAM-dependent_MTases_sf"/>
</dbReference>
<keyword evidence="5" id="KW-0687">Ribonucleoprotein</keyword>
<dbReference type="SUPFAM" id="SSF53335">
    <property type="entry name" value="S-adenosyl-L-methionine-dependent methyltransferases"/>
    <property type="match status" value="1"/>
</dbReference>
<name>A0A364JX47_9HYPH</name>
<evidence type="ECO:0000256" key="4">
    <source>
        <dbReference type="ARBA" id="ARBA00023014"/>
    </source>
</evidence>
<dbReference type="GO" id="GO:0015935">
    <property type="term" value="C:small ribosomal subunit"/>
    <property type="evidence" value="ECO:0007669"/>
    <property type="project" value="TreeGrafter"/>
</dbReference>
<evidence type="ECO:0000256" key="1">
    <source>
        <dbReference type="ARBA" id="ARBA00022723"/>
    </source>
</evidence>
<accession>A0A364JX47</accession>
<dbReference type="PANTHER" id="PTHR13184">
    <property type="entry name" value="37S RIBOSOMAL PROTEIN S22"/>
    <property type="match status" value="1"/>
</dbReference>
<dbReference type="Proteomes" id="UP000249453">
    <property type="component" value="Unassembled WGS sequence"/>
</dbReference>
<dbReference type="RefSeq" id="WP_111574293.1">
    <property type="nucleotide sequence ID" value="NZ_JBHEEY010000003.1"/>
</dbReference>
<dbReference type="AlphaFoldDB" id="A0A364JX47"/>
<keyword evidence="2" id="KW-0809">Transit peptide</keyword>
<dbReference type="GO" id="GO:0046872">
    <property type="term" value="F:metal ion binding"/>
    <property type="evidence" value="ECO:0007669"/>
    <property type="project" value="UniProtKB-KW"/>
</dbReference>
<comment type="caution">
    <text evidence="5">The sequence shown here is derived from an EMBL/GenBank/DDBJ whole genome shotgun (WGS) entry which is preliminary data.</text>
</comment>
<keyword evidence="4" id="KW-0411">Iron-sulfur</keyword>
<dbReference type="EMBL" id="QLMK01000002">
    <property type="protein sequence ID" value="RAK32031.1"/>
    <property type="molecule type" value="Genomic_DNA"/>
</dbReference>
<evidence type="ECO:0000256" key="2">
    <source>
        <dbReference type="ARBA" id="ARBA00022946"/>
    </source>
</evidence>
<keyword evidence="1" id="KW-0479">Metal-binding</keyword>
<dbReference type="GO" id="GO:0006412">
    <property type="term" value="P:translation"/>
    <property type="evidence" value="ECO:0007669"/>
    <property type="project" value="InterPro"/>
</dbReference>
<dbReference type="GO" id="GO:0032259">
    <property type="term" value="P:methylation"/>
    <property type="evidence" value="ECO:0007669"/>
    <property type="project" value="UniProtKB-KW"/>
</dbReference>
<keyword evidence="5" id="KW-0489">Methyltransferase</keyword>
<proteinExistence type="predicted"/>
<evidence type="ECO:0000313" key="6">
    <source>
        <dbReference type="Proteomes" id="UP000249453"/>
    </source>
</evidence>
<dbReference type="InterPro" id="IPR015324">
    <property type="entry name" value="Ribosomal_Rsm22-like"/>
</dbReference>
<dbReference type="Gene3D" id="3.40.50.150">
    <property type="entry name" value="Vaccinia Virus protein VP39"/>
    <property type="match status" value="1"/>
</dbReference>
<dbReference type="GO" id="GO:0008168">
    <property type="term" value="F:methyltransferase activity"/>
    <property type="evidence" value="ECO:0007669"/>
    <property type="project" value="UniProtKB-KW"/>
</dbReference>
<keyword evidence="5" id="KW-0808">Transferase</keyword>
<keyword evidence="6" id="KW-1185">Reference proteome</keyword>
<dbReference type="Pfam" id="PF09243">
    <property type="entry name" value="Rsm22"/>
    <property type="match status" value="1"/>
</dbReference>
<dbReference type="OrthoDB" id="9799639at2"/>
<gene>
    <name evidence="5" type="ORF">C7374_10225</name>
</gene>
<dbReference type="PANTHER" id="PTHR13184:SF5">
    <property type="entry name" value="METHYLTRANSFERASE-LIKE PROTEIN 17, MITOCHONDRIAL"/>
    <property type="match status" value="1"/>
</dbReference>
<reference evidence="5 6" key="1">
    <citation type="submission" date="2018-06" db="EMBL/GenBank/DDBJ databases">
        <title>Genomic Encyclopedia of Type Strains, Phase IV (KMG-IV): sequencing the most valuable type-strain genomes for metagenomic binning, comparative biology and taxonomic classification.</title>
        <authorList>
            <person name="Goeker M."/>
        </authorList>
    </citation>
    <scope>NUCLEOTIDE SEQUENCE [LARGE SCALE GENOMIC DNA]</scope>
    <source>
        <strain evidence="5 6">DSM 26720</strain>
    </source>
</reference>
<evidence type="ECO:0000313" key="5">
    <source>
        <dbReference type="EMBL" id="RAK32031.1"/>
    </source>
</evidence>
<sequence>MELPSLLRQAVDQSLEGVPLADLKRASEMLSRRYRAEVRDGKMHISDQLAAQAYLAARLPATFAAVRASFESVAEICADFSPKSMLDVGSGPGTALWAAKDCWSGLASATLVEASPAIRALGQRLAVNIGVETDWRAGNLVKEKLEFNKADLVTITYVLDELEQVERSALIEQLWASTQHLLLIVEPGTPAGWERILAARKILIERGAKIAAPCTHHANCPILAPDWCHFSRRVARSKIHRLTKSAEVPWEDEKFIYLAAARDNIGSATARVIAPPRIGGGKVSLKLCQQDGSVKESLLTKRDGEVFRWARRADWGDVRL</sequence>
<dbReference type="GO" id="GO:0051536">
    <property type="term" value="F:iron-sulfur cluster binding"/>
    <property type="evidence" value="ECO:0007669"/>
    <property type="project" value="UniProtKB-KW"/>
</dbReference>
<protein>
    <submittedName>
        <fullName evidence="5">Ribosomal protein RSM22 (Predicted rRNA methylase)</fullName>
    </submittedName>
</protein>